<dbReference type="InterPro" id="IPR011549">
    <property type="entry name" value="RibD_C"/>
</dbReference>
<keyword evidence="2" id="KW-0521">NADP</keyword>
<evidence type="ECO:0000259" key="4">
    <source>
        <dbReference type="Pfam" id="PF01872"/>
    </source>
</evidence>
<evidence type="ECO:0000256" key="2">
    <source>
        <dbReference type="ARBA" id="ARBA00022857"/>
    </source>
</evidence>
<dbReference type="GO" id="GO:0009231">
    <property type="term" value="P:riboflavin biosynthetic process"/>
    <property type="evidence" value="ECO:0007669"/>
    <property type="project" value="UniProtKB-UniPathway"/>
</dbReference>
<reference evidence="5" key="1">
    <citation type="journal article" date="2014" name="Front. Microbiol.">
        <title>High frequency of phylogenetically diverse reductive dehalogenase-homologous genes in deep subseafloor sedimentary metagenomes.</title>
        <authorList>
            <person name="Kawai M."/>
            <person name="Futagami T."/>
            <person name="Toyoda A."/>
            <person name="Takaki Y."/>
            <person name="Nishi S."/>
            <person name="Hori S."/>
            <person name="Arai W."/>
            <person name="Tsubouchi T."/>
            <person name="Morono Y."/>
            <person name="Uchiyama I."/>
            <person name="Ito T."/>
            <person name="Fujiyama A."/>
            <person name="Inagaki F."/>
            <person name="Takami H."/>
        </authorList>
    </citation>
    <scope>NUCLEOTIDE SEQUENCE</scope>
    <source>
        <strain evidence="5">Expedition CK06-06</strain>
    </source>
</reference>
<dbReference type="NCBIfam" id="TIGR00227">
    <property type="entry name" value="ribD_Cterm"/>
    <property type="match status" value="1"/>
</dbReference>
<dbReference type="SUPFAM" id="SSF53597">
    <property type="entry name" value="Dihydrofolate reductase-like"/>
    <property type="match status" value="1"/>
</dbReference>
<name>X0WXQ8_9ZZZZ</name>
<accession>X0WXQ8</accession>
<gene>
    <name evidence="5" type="ORF">S01H1_68007</name>
</gene>
<evidence type="ECO:0000256" key="1">
    <source>
        <dbReference type="ARBA" id="ARBA00005104"/>
    </source>
</evidence>
<protein>
    <recommendedName>
        <fullName evidence="4">Bacterial bifunctional deaminase-reductase C-terminal domain-containing protein</fullName>
    </recommendedName>
</protein>
<proteinExistence type="predicted"/>
<dbReference type="Pfam" id="PF01872">
    <property type="entry name" value="RibD_C"/>
    <property type="match status" value="1"/>
</dbReference>
<dbReference type="InterPro" id="IPR002734">
    <property type="entry name" value="RibDG_C"/>
</dbReference>
<dbReference type="Gene3D" id="3.40.430.10">
    <property type="entry name" value="Dihydrofolate Reductase, subunit A"/>
    <property type="match status" value="1"/>
</dbReference>
<comment type="caution">
    <text evidence="5">The sequence shown here is derived from an EMBL/GenBank/DDBJ whole genome shotgun (WGS) entry which is preliminary data.</text>
</comment>
<evidence type="ECO:0000256" key="3">
    <source>
        <dbReference type="ARBA" id="ARBA00023002"/>
    </source>
</evidence>
<organism evidence="5">
    <name type="scientific">marine sediment metagenome</name>
    <dbReference type="NCBI Taxonomy" id="412755"/>
    <lineage>
        <taxon>unclassified sequences</taxon>
        <taxon>metagenomes</taxon>
        <taxon>ecological metagenomes</taxon>
    </lineage>
</organism>
<dbReference type="AlphaFoldDB" id="X0WXQ8"/>
<dbReference type="GO" id="GO:0050661">
    <property type="term" value="F:NADP binding"/>
    <property type="evidence" value="ECO:0007669"/>
    <property type="project" value="InterPro"/>
</dbReference>
<dbReference type="PANTHER" id="PTHR38011:SF7">
    <property type="entry name" value="2,5-DIAMINO-6-RIBOSYLAMINO-4(3H)-PYRIMIDINONE 5'-PHOSPHATE REDUCTASE"/>
    <property type="match status" value="1"/>
</dbReference>
<evidence type="ECO:0000313" key="5">
    <source>
        <dbReference type="EMBL" id="GAG29238.1"/>
    </source>
</evidence>
<dbReference type="InterPro" id="IPR024072">
    <property type="entry name" value="DHFR-like_dom_sf"/>
</dbReference>
<dbReference type="EMBL" id="BARS01045074">
    <property type="protein sequence ID" value="GAG29238.1"/>
    <property type="molecule type" value="Genomic_DNA"/>
</dbReference>
<feature type="non-terminal residue" evidence="5">
    <location>
        <position position="1"/>
    </location>
</feature>
<keyword evidence="3" id="KW-0560">Oxidoreductase</keyword>
<feature type="domain" description="Bacterial bifunctional deaminase-reductase C-terminal" evidence="4">
    <location>
        <begin position="1"/>
        <end position="211"/>
    </location>
</feature>
<dbReference type="PANTHER" id="PTHR38011">
    <property type="entry name" value="DIHYDROFOLATE REDUCTASE FAMILY PROTEIN (AFU_ORTHOLOGUE AFUA_8G06820)"/>
    <property type="match status" value="1"/>
</dbReference>
<dbReference type="UniPathway" id="UPA00275"/>
<sequence length="219" mass="22907">IAKFAMSLDGKIATQNGDSKWISGEESRNFVHYLRHIVDAVMVGANTVVIDDPQLSARGCSGKGGKTRLQPLRVIVDGRGRTPLSARVFGEPGKTLVAVAKPLDAKKAEDLRRAGAEVVQLTAEGDTIDLAELLGMLGKRQVTSVLVEGGNKLFGSLFDQDLVDKVLAFVSPMIIGGDGAKSAVGGHGAGMVAEALHLRGAKISEFGEDVLISGYVGGK</sequence>
<dbReference type="GO" id="GO:0008703">
    <property type="term" value="F:5-amino-6-(5-phosphoribosylamino)uracil reductase activity"/>
    <property type="evidence" value="ECO:0007669"/>
    <property type="project" value="InterPro"/>
</dbReference>
<comment type="pathway">
    <text evidence="1">Cofactor biosynthesis; riboflavin biosynthesis.</text>
</comment>
<dbReference type="InterPro" id="IPR050765">
    <property type="entry name" value="Riboflavin_Biosynth_HTPR"/>
</dbReference>